<keyword evidence="2" id="KW-0597">Phosphoprotein</keyword>
<reference evidence="5 6" key="1">
    <citation type="journal article" date="2020" name="Phytopathology">
        <title>Genome Sequence Resources of Colletotrichum truncatum, C. plurivorum, C. musicola, and C. sojae: Four Species Pathogenic to Soybean (Glycine max).</title>
        <authorList>
            <person name="Rogerio F."/>
            <person name="Boufleur T.R."/>
            <person name="Ciampi-Guillardi M."/>
            <person name="Sukno S.A."/>
            <person name="Thon M.R."/>
            <person name="Massola Junior N.S."/>
            <person name="Baroncelli R."/>
        </authorList>
    </citation>
    <scope>NUCLEOTIDE SEQUENCE [LARGE SCALE GENOMIC DNA]</scope>
    <source>
        <strain evidence="5 6">LFN0009</strain>
    </source>
</reference>
<accession>A0A8H6INM4</accession>
<keyword evidence="1" id="KW-0596">Phosphopantetheine</keyword>
<dbReference type="InterPro" id="IPR056125">
    <property type="entry name" value="DUF7708"/>
</dbReference>
<keyword evidence="6" id="KW-1185">Reference proteome</keyword>
<evidence type="ECO:0000256" key="1">
    <source>
        <dbReference type="ARBA" id="ARBA00022450"/>
    </source>
</evidence>
<evidence type="ECO:0000256" key="3">
    <source>
        <dbReference type="SAM" id="MobiDB-lite"/>
    </source>
</evidence>
<dbReference type="EMBL" id="WIGN01000551">
    <property type="protein sequence ID" value="KAF6788776.1"/>
    <property type="molecule type" value="Genomic_DNA"/>
</dbReference>
<feature type="region of interest" description="Disordered" evidence="3">
    <location>
        <begin position="1"/>
        <end position="20"/>
    </location>
</feature>
<dbReference type="InterPro" id="IPR036736">
    <property type="entry name" value="ACP-like_sf"/>
</dbReference>
<dbReference type="SMART" id="SM00823">
    <property type="entry name" value="PKS_PP"/>
    <property type="match status" value="1"/>
</dbReference>
<dbReference type="Proteomes" id="UP000652219">
    <property type="component" value="Unassembled WGS sequence"/>
</dbReference>
<feature type="region of interest" description="Disordered" evidence="3">
    <location>
        <begin position="561"/>
        <end position="593"/>
    </location>
</feature>
<dbReference type="AlphaFoldDB" id="A0A8H6INM4"/>
<proteinExistence type="predicted"/>
<evidence type="ECO:0000313" key="5">
    <source>
        <dbReference type="EMBL" id="KAF6788776.1"/>
    </source>
</evidence>
<dbReference type="GO" id="GO:0031177">
    <property type="term" value="F:phosphopantetheine binding"/>
    <property type="evidence" value="ECO:0007669"/>
    <property type="project" value="InterPro"/>
</dbReference>
<sequence>MEALKPTDLREWYTSTSQPEPASATFQNALQIFSSELSGDPKKLRWIKTNNHVTMDSVLAAVEDGRKIYEGRKSDSKVREALTKLAEKIHHYGGIMDVIVSHNPEYTALFWGATKFLLVGVINHQKIITRLSDGLVQIANLLPRADLTLRLYPIPYMRRFIEDIYAHTIKFLIRALRWYQESKFKHVIHAITRPSELRYDDILSTISSLSRSMSDAAQTSSQAEQRDMHLAMLKQAENQQILQQIVETQAARILDAITTAGGGQQDTLARLQQAIDGGQGDVRGHLAAILLEVTDVKNSMRALQESAALPLRQPMTTSQVGRVLDNITVTLLPAPETAYQTTLFLSKKRRARPSARGPSFWLEDKIQKWNTASTSSLIVVDGTRKMRFHLQWFCTKSISILRETGIPVIWVLKAIVPDEDETAPDGVSPIDLIRYLVSQAALLNGNIHTDATMASVLQSFGRAVSDDDWLDILGFVLQGMPQLYIVLDVEVLSRASSGSSGQSWSSTLISLPAKLAERNVETVVKVVLVNYGSPFLREPAAKNLEGQVVTVGRARQIQTPSSALPHRGKGAQNTMGGLDGAGSGKEDAGATTRRVPTQPILQQTAELVSRGSWRGRALVLVRGHGTKIMRLETETEAGKLLMPYGLDSLSAVELRRWASQRTGSELSKLGTANATSLVALSEKLASELLKVSKEM</sequence>
<organism evidence="5 6">
    <name type="scientific">Colletotrichum sojae</name>
    <dbReference type="NCBI Taxonomy" id="2175907"/>
    <lineage>
        <taxon>Eukaryota</taxon>
        <taxon>Fungi</taxon>
        <taxon>Dikarya</taxon>
        <taxon>Ascomycota</taxon>
        <taxon>Pezizomycotina</taxon>
        <taxon>Sordariomycetes</taxon>
        <taxon>Hypocreomycetidae</taxon>
        <taxon>Glomerellales</taxon>
        <taxon>Glomerellaceae</taxon>
        <taxon>Colletotrichum</taxon>
        <taxon>Colletotrichum orchidearum species complex</taxon>
    </lineage>
</organism>
<evidence type="ECO:0000256" key="2">
    <source>
        <dbReference type="ARBA" id="ARBA00022553"/>
    </source>
</evidence>
<gene>
    <name evidence="5" type="ORF">CSOJ01_14926</name>
</gene>
<dbReference type="Pfam" id="PF24809">
    <property type="entry name" value="DUF7708"/>
    <property type="match status" value="1"/>
</dbReference>
<feature type="domain" description="Polyketide synthase-like phosphopantetheine-binding" evidence="4">
    <location>
        <begin position="618"/>
        <end position="688"/>
    </location>
</feature>
<feature type="compositionally biased region" description="Basic and acidic residues" evidence="3">
    <location>
        <begin position="1"/>
        <end position="11"/>
    </location>
</feature>
<protein>
    <recommendedName>
        <fullName evidence="4">Polyketide synthase-like phosphopantetheine-binding domain-containing protein</fullName>
    </recommendedName>
</protein>
<evidence type="ECO:0000313" key="6">
    <source>
        <dbReference type="Proteomes" id="UP000652219"/>
    </source>
</evidence>
<dbReference type="InterPro" id="IPR020806">
    <property type="entry name" value="PKS_PP-bd"/>
</dbReference>
<comment type="caution">
    <text evidence="5">The sequence shown here is derived from an EMBL/GenBank/DDBJ whole genome shotgun (WGS) entry which is preliminary data.</text>
</comment>
<evidence type="ECO:0000259" key="4">
    <source>
        <dbReference type="SMART" id="SM00823"/>
    </source>
</evidence>
<dbReference type="Gene3D" id="1.10.1200.10">
    <property type="entry name" value="ACP-like"/>
    <property type="match status" value="1"/>
</dbReference>
<name>A0A8H6INM4_9PEZI</name>